<dbReference type="EMBL" id="JAIXMP010000005">
    <property type="protein sequence ID" value="KAI9272964.1"/>
    <property type="molecule type" value="Genomic_DNA"/>
</dbReference>
<name>A0AAD5K7P2_9FUNG</name>
<reference evidence="1" key="1">
    <citation type="journal article" date="2022" name="IScience">
        <title>Evolution of zygomycete secretomes and the origins of terrestrial fungal ecologies.</title>
        <authorList>
            <person name="Chang Y."/>
            <person name="Wang Y."/>
            <person name="Mondo S."/>
            <person name="Ahrendt S."/>
            <person name="Andreopoulos W."/>
            <person name="Barry K."/>
            <person name="Beard J."/>
            <person name="Benny G.L."/>
            <person name="Blankenship S."/>
            <person name="Bonito G."/>
            <person name="Cuomo C."/>
            <person name="Desiro A."/>
            <person name="Gervers K.A."/>
            <person name="Hundley H."/>
            <person name="Kuo A."/>
            <person name="LaButti K."/>
            <person name="Lang B.F."/>
            <person name="Lipzen A."/>
            <person name="O'Donnell K."/>
            <person name="Pangilinan J."/>
            <person name="Reynolds N."/>
            <person name="Sandor L."/>
            <person name="Smith M.E."/>
            <person name="Tsang A."/>
            <person name="Grigoriev I.V."/>
            <person name="Stajich J.E."/>
            <person name="Spatafora J.W."/>
        </authorList>
    </citation>
    <scope>NUCLEOTIDE SEQUENCE</scope>
    <source>
        <strain evidence="1">RSA 2281</strain>
    </source>
</reference>
<dbReference type="AlphaFoldDB" id="A0AAD5K7P2"/>
<accession>A0AAD5K7P2</accession>
<evidence type="ECO:0000313" key="1">
    <source>
        <dbReference type="EMBL" id="KAI9272964.1"/>
    </source>
</evidence>
<comment type="caution">
    <text evidence="1">The sequence shown here is derived from an EMBL/GenBank/DDBJ whole genome shotgun (WGS) entry which is preliminary data.</text>
</comment>
<gene>
    <name evidence="1" type="ORF">BDA99DRAFT_533795</name>
</gene>
<reference evidence="1" key="2">
    <citation type="submission" date="2023-02" db="EMBL/GenBank/DDBJ databases">
        <authorList>
            <consortium name="DOE Joint Genome Institute"/>
            <person name="Mondo S.J."/>
            <person name="Chang Y."/>
            <person name="Wang Y."/>
            <person name="Ahrendt S."/>
            <person name="Andreopoulos W."/>
            <person name="Barry K."/>
            <person name="Beard J."/>
            <person name="Benny G.L."/>
            <person name="Blankenship S."/>
            <person name="Bonito G."/>
            <person name="Cuomo C."/>
            <person name="Desiro A."/>
            <person name="Gervers K.A."/>
            <person name="Hundley H."/>
            <person name="Kuo A."/>
            <person name="LaButti K."/>
            <person name="Lang B.F."/>
            <person name="Lipzen A."/>
            <person name="O'Donnell K."/>
            <person name="Pangilinan J."/>
            <person name="Reynolds N."/>
            <person name="Sandor L."/>
            <person name="Smith M.W."/>
            <person name="Tsang A."/>
            <person name="Grigoriev I.V."/>
            <person name="Stajich J.E."/>
            <person name="Spatafora J.W."/>
        </authorList>
    </citation>
    <scope>NUCLEOTIDE SEQUENCE</scope>
    <source>
        <strain evidence="1">RSA 2281</strain>
    </source>
</reference>
<dbReference type="Proteomes" id="UP001209540">
    <property type="component" value="Unassembled WGS sequence"/>
</dbReference>
<organism evidence="1 2">
    <name type="scientific">Phascolomyces articulosus</name>
    <dbReference type="NCBI Taxonomy" id="60185"/>
    <lineage>
        <taxon>Eukaryota</taxon>
        <taxon>Fungi</taxon>
        <taxon>Fungi incertae sedis</taxon>
        <taxon>Mucoromycota</taxon>
        <taxon>Mucoromycotina</taxon>
        <taxon>Mucoromycetes</taxon>
        <taxon>Mucorales</taxon>
        <taxon>Lichtheimiaceae</taxon>
        <taxon>Phascolomyces</taxon>
    </lineage>
</organism>
<evidence type="ECO:0000313" key="2">
    <source>
        <dbReference type="Proteomes" id="UP001209540"/>
    </source>
</evidence>
<keyword evidence="2" id="KW-1185">Reference proteome</keyword>
<protein>
    <submittedName>
        <fullName evidence="1">Uncharacterized protein</fullName>
    </submittedName>
</protein>
<sequence>MNGDQQNKLFQIGGFDLPEYIPHINFITIFHHLRSSPHPTYNIIEINTIIIIYVSSTVTINPFSNIRTMRMIFPVRNSEELPTVICSQLKQIVLFITNIRATISDRFLGFDGAGIT</sequence>
<proteinExistence type="predicted"/>